<evidence type="ECO:0000259" key="6">
    <source>
        <dbReference type="PROSITE" id="PS50075"/>
    </source>
</evidence>
<feature type="domain" description="Carrier" evidence="6">
    <location>
        <begin position="4587"/>
        <end position="4664"/>
    </location>
</feature>
<dbReference type="SMART" id="SM01294">
    <property type="entry name" value="PKS_PP_betabranch"/>
    <property type="match status" value="1"/>
</dbReference>
<dbReference type="CDD" id="cd05930">
    <property type="entry name" value="A_NRPS"/>
    <property type="match status" value="5"/>
</dbReference>
<dbReference type="InterPro" id="IPR042099">
    <property type="entry name" value="ANL_N_sf"/>
</dbReference>
<evidence type="ECO:0000313" key="8">
    <source>
        <dbReference type="Proteomes" id="UP000236262"/>
    </source>
</evidence>
<dbReference type="PANTHER" id="PTHR45527">
    <property type="entry name" value="NONRIBOSOMAL PEPTIDE SYNTHETASE"/>
    <property type="match status" value="1"/>
</dbReference>
<dbReference type="SUPFAM" id="SSF47336">
    <property type="entry name" value="ACP-like"/>
    <property type="match status" value="6"/>
</dbReference>
<dbReference type="Gene3D" id="3.40.50.980">
    <property type="match status" value="12"/>
</dbReference>
<evidence type="ECO:0000313" key="7">
    <source>
        <dbReference type="EMBL" id="PNW15244.1"/>
    </source>
</evidence>
<dbReference type="GO" id="GO:0031177">
    <property type="term" value="F:phosphopantetheine binding"/>
    <property type="evidence" value="ECO:0007669"/>
    <property type="project" value="InterPro"/>
</dbReference>
<keyword evidence="3" id="KW-0596">Phosphopantetheine</keyword>
<dbReference type="Pfam" id="PF00501">
    <property type="entry name" value="AMP-binding"/>
    <property type="match status" value="7"/>
</dbReference>
<dbReference type="InterPro" id="IPR000873">
    <property type="entry name" value="AMP-dep_synth/lig_dom"/>
</dbReference>
<reference evidence="7 8" key="1">
    <citation type="submission" date="2018-01" db="EMBL/GenBank/DDBJ databases">
        <title>Draft genome sequences of Chryseobacterium lactis NCTC11390, Chryseobacterium oncorhynchi 701B-08, and Chryseobacterium viscerum 687B-08.</title>
        <authorList>
            <person name="Jeong J.-J."/>
            <person name="Lee Y.J."/>
            <person name="Park B."/>
            <person name="Choi I.-G."/>
            <person name="Kim K.D."/>
        </authorList>
    </citation>
    <scope>NUCLEOTIDE SEQUENCE [LARGE SCALE GENOMIC DNA]</scope>
    <source>
        <strain evidence="7 8">NCTC11390</strain>
    </source>
</reference>
<comment type="cofactor">
    <cofactor evidence="1">
        <name>pantetheine 4'-phosphate</name>
        <dbReference type="ChEBI" id="CHEBI:47942"/>
    </cofactor>
</comment>
<dbReference type="Gene3D" id="3.40.50.12780">
    <property type="entry name" value="N-terminal domain of ligase-like"/>
    <property type="match status" value="1"/>
</dbReference>
<dbReference type="Pfam" id="PF00668">
    <property type="entry name" value="Condensation"/>
    <property type="match status" value="9"/>
</dbReference>
<proteinExistence type="inferred from homology"/>
<dbReference type="NCBIfam" id="TIGR01733">
    <property type="entry name" value="AA-adenyl-dom"/>
    <property type="match status" value="6"/>
</dbReference>
<dbReference type="NCBIfam" id="TIGR01720">
    <property type="entry name" value="NRPS-para261"/>
    <property type="match status" value="1"/>
</dbReference>
<dbReference type="GO" id="GO:0005737">
    <property type="term" value="C:cytoplasm"/>
    <property type="evidence" value="ECO:0007669"/>
    <property type="project" value="TreeGrafter"/>
</dbReference>
<keyword evidence="4" id="KW-0597">Phosphoprotein</keyword>
<dbReference type="InterPro" id="IPR020845">
    <property type="entry name" value="AMP-binding_CS"/>
</dbReference>
<dbReference type="InterPro" id="IPR020806">
    <property type="entry name" value="PKS_PP-bd"/>
</dbReference>
<dbReference type="FunFam" id="1.10.1200.10:FF:000005">
    <property type="entry name" value="Nonribosomal peptide synthetase 1"/>
    <property type="match status" value="4"/>
</dbReference>
<dbReference type="InterPro" id="IPR010060">
    <property type="entry name" value="NRPS_synth"/>
</dbReference>
<dbReference type="InterPro" id="IPR045851">
    <property type="entry name" value="AMP-bd_C_sf"/>
</dbReference>
<dbReference type="InterPro" id="IPR010071">
    <property type="entry name" value="AA_adenyl_dom"/>
</dbReference>
<comment type="similarity">
    <text evidence="2">Belongs to the ATP-dependent AMP-binding enzyme family.</text>
</comment>
<evidence type="ECO:0000256" key="1">
    <source>
        <dbReference type="ARBA" id="ARBA00001957"/>
    </source>
</evidence>
<dbReference type="InterPro" id="IPR025110">
    <property type="entry name" value="AMP-bd_C"/>
</dbReference>
<dbReference type="RefSeq" id="WP_123892191.1">
    <property type="nucleotide sequence ID" value="NZ_PPEH01000001.1"/>
</dbReference>
<dbReference type="Pfam" id="PF00550">
    <property type="entry name" value="PP-binding"/>
    <property type="match status" value="6"/>
</dbReference>
<dbReference type="FunFam" id="2.30.38.10:FF:000001">
    <property type="entry name" value="Non-ribosomal peptide synthetase PvdI"/>
    <property type="match status" value="5"/>
</dbReference>
<dbReference type="PANTHER" id="PTHR45527:SF1">
    <property type="entry name" value="FATTY ACID SYNTHASE"/>
    <property type="match status" value="1"/>
</dbReference>
<dbReference type="Gene3D" id="3.30.559.30">
    <property type="entry name" value="Nonribosomal peptide synthetase, condensation domain"/>
    <property type="match status" value="9"/>
</dbReference>
<evidence type="ECO:0000256" key="4">
    <source>
        <dbReference type="ARBA" id="ARBA00022553"/>
    </source>
</evidence>
<dbReference type="Gene3D" id="2.30.38.10">
    <property type="entry name" value="Luciferase, Domain 3"/>
    <property type="match status" value="6"/>
</dbReference>
<dbReference type="CDD" id="cd19531">
    <property type="entry name" value="LCL_NRPS-like"/>
    <property type="match status" value="4"/>
</dbReference>
<dbReference type="Gene3D" id="3.30.300.30">
    <property type="match status" value="6"/>
</dbReference>
<protein>
    <recommendedName>
        <fullName evidence="6">Carrier domain-containing protein</fullName>
    </recommendedName>
</protein>
<dbReference type="FunFam" id="3.40.50.980:FF:000002">
    <property type="entry name" value="Enterobactin synthetase component F"/>
    <property type="match status" value="1"/>
</dbReference>
<dbReference type="NCBIfam" id="NF004282">
    <property type="entry name" value="PRK05691.1"/>
    <property type="match status" value="5"/>
</dbReference>
<dbReference type="InterPro" id="IPR009081">
    <property type="entry name" value="PP-bd_ACP"/>
</dbReference>
<dbReference type="FunFam" id="3.30.300.30:FF:000010">
    <property type="entry name" value="Enterobactin synthetase component F"/>
    <property type="match status" value="5"/>
</dbReference>
<dbReference type="Proteomes" id="UP000236262">
    <property type="component" value="Unassembled WGS sequence"/>
</dbReference>
<dbReference type="PROSITE" id="PS50075">
    <property type="entry name" value="CARRIER"/>
    <property type="match status" value="6"/>
</dbReference>
<gene>
    <name evidence="7" type="ORF">C1637_02115</name>
</gene>
<feature type="domain" description="Carrier" evidence="6">
    <location>
        <begin position="3078"/>
        <end position="3155"/>
    </location>
</feature>
<dbReference type="GO" id="GO:0044550">
    <property type="term" value="P:secondary metabolite biosynthetic process"/>
    <property type="evidence" value="ECO:0007669"/>
    <property type="project" value="UniProtKB-ARBA"/>
</dbReference>
<dbReference type="GO" id="GO:0043041">
    <property type="term" value="P:amino acid activation for nonribosomal peptide biosynthetic process"/>
    <property type="evidence" value="ECO:0007669"/>
    <property type="project" value="TreeGrafter"/>
</dbReference>
<dbReference type="FunFam" id="3.40.50.980:FF:000001">
    <property type="entry name" value="Non-ribosomal peptide synthetase"/>
    <property type="match status" value="6"/>
</dbReference>
<dbReference type="Gene3D" id="3.30.559.10">
    <property type="entry name" value="Chloramphenicol acetyltransferase-like domain"/>
    <property type="match status" value="9"/>
</dbReference>
<dbReference type="PROSITE" id="PS00012">
    <property type="entry name" value="PHOSPHOPANTETHEINE"/>
    <property type="match status" value="5"/>
</dbReference>
<keyword evidence="5" id="KW-0677">Repeat</keyword>
<accession>A0AA91YJK2</accession>
<dbReference type="Gene3D" id="1.10.1200.10">
    <property type="entry name" value="ACP-like"/>
    <property type="match status" value="6"/>
</dbReference>
<feature type="non-terminal residue" evidence="7">
    <location>
        <position position="7790"/>
    </location>
</feature>
<dbReference type="InterPro" id="IPR006162">
    <property type="entry name" value="Ppantetheine_attach_site"/>
</dbReference>
<name>A0AA91YJK2_CHRLC</name>
<feature type="domain" description="Carrier" evidence="6">
    <location>
        <begin position="963"/>
        <end position="1040"/>
    </location>
</feature>
<dbReference type="GO" id="GO:0003824">
    <property type="term" value="F:catalytic activity"/>
    <property type="evidence" value="ECO:0007669"/>
    <property type="project" value="InterPro"/>
</dbReference>
<dbReference type="SMART" id="SM00823">
    <property type="entry name" value="PKS_PP"/>
    <property type="match status" value="6"/>
</dbReference>
<dbReference type="Pfam" id="PF13193">
    <property type="entry name" value="AMP-binding_C"/>
    <property type="match status" value="4"/>
</dbReference>
<dbReference type="SUPFAM" id="SSF56801">
    <property type="entry name" value="Acetyl-CoA synthetase-like"/>
    <property type="match status" value="7"/>
</dbReference>
<organism evidence="7 8">
    <name type="scientific">Chryseobacterium lactis</name>
    <dbReference type="NCBI Taxonomy" id="1241981"/>
    <lineage>
        <taxon>Bacteria</taxon>
        <taxon>Pseudomonadati</taxon>
        <taxon>Bacteroidota</taxon>
        <taxon>Flavobacteriia</taxon>
        <taxon>Flavobacteriales</taxon>
        <taxon>Weeksellaceae</taxon>
        <taxon>Chryseobacterium group</taxon>
        <taxon>Chryseobacterium</taxon>
    </lineage>
</organism>
<sequence>MKLTPYQSTFYHEWILHPSRSDYNIIFDQSMSGHLNIQRLNESLVRFVNNNLLVNSNVVNESGDLFWRHRPLLSKDAQILNFIAQEPSDEEVLKIALQPCDLEKELLAKFYAIKQNNGDHRIIYIIPHILLDGLSIDQMCEELSLYYNDPNYKNRFDLTEQKQLHEKLSESLDATLHHHGTEMKNFWSDYMQGVENIDLNFLKGGKSSHFKPNDSNIPSISEFRFTFSDLVFEKLKQLNQSFQLTPYTFGKLVFAIILHRITGIDDLAISYPIGIKEGKDFIFGSHVNTILKVYRFTADTKLEDIINENIAHLQESKVNKAKYLPIGDLIRYTPGLNVFELAFIQTNLKDGAIQYEGINHCTINKELNVDLVGKLLFEQEIKNEQLNYRIKFKNDELDQELVFNFANMYKRVFIEVLEDLLKGNSDKLITQYELLTQDTHDVIVNAWNSIGLNDQSIKTLHKLFEEQVVRTPEAIALVYKDVKLTYKELNERSNRLANYLIKTHGLQPDDLVPLYLDRSENMLIAILGVLKSGAAYVPMDPSYPANRIEHIIQDTGAKVVLAEENTIEKLNQLSVEPVSLNGLRFCEVLKQQESTNPSTETNPTHLAYVIYTSGTTGLPKGVMVEHKSVVSVLDKVREAYGFSEGERITAFTSYVFDVSVSEFFNTLLYGNELHLLDEVTKRDAEAISKYLLINEIAYAYLPPVILSVLPRVDYPLLKGLLYAGEPCDYETGKYWSENKIVYNLYGPTEATIYATYKKIDRGDVHLIGRPVENSSAYVLDASHRLLPVGAVGELYLGGTGIARGYLNLPELTRERFIDNPFQTNEQKEKGENGRLYRTGDLVRWLSDGNIEYFGRNDFQVKIRGYRIELGEIENRLSQFPKVKQSVVLAKENAAGMKYLAGYYVAEEKIEAEKLTDYLSEALPEYMLPGAFVHLTALPLTINGKLDRNQLPEPEFTENRKYTGPENDQQQKLCRIYGEILGLDPSAIGIHDDFFRLGGNSIMAIKLISKIKQELGIQVNITMVFAHKTVESLSDVLDEDKLSEEALLHAVKVSSPEEQRLSFAQERLWFIESYEGGSSAYNIPMIFKLRRQLSLDLLQNVFEKLMQRHEVLRSIILTTEEGVGYQVVTDQKLHIHCIHANSREELEQVTDQAAGKIFSLNEELPIHVNVIQWEDQYYLSVVIHHIAFDGWSTEVFIKEFNTIYQALEEGRNIELPEQAFQYKDFALWQRDYLSGEILDQQILYWKSKLEGSHTLDLPLDCKRPTHISYAGATTYFEVPSVLASDLKKLSKDLEISLYSIMLSGYYLMLSAYSGQDDIVVGSPVANRHHAGLENMIGFFVNTLALREQIHPEQDIKDFILQVSQSVTEAQSHQDLPFEKLVEGLGVEQDTSRHPVFQVMFGIQSFEAEIHSKNDKAILLPFDGDIDYKSAKFDLTMIIDDHGEKVRGIFNYAVSLFSFETILRMKETYLLILKQFVEIGVSKNTKINTLRFLEEEDYKKITENWNQNESSYPEGFTIHQLFENRVTKSPDATALVYQNTRLSYNELNERANRLANYLIRKYHLQPDDLVPLCLDRSENMLIAILAVLKAGAAYVPMDPSYPAERISHILNDTNAKIVITGETLIDDISQENVDIISLNDLSFRTILEKEDSHDPTTTVTSNNLAYVIYTSGTTGMPKGVMIEHKNVVNVISQIRVAYGFSEGEKITAYTSYVFDVSVSEFFNALLYGNELHLLEESIKKDADSISHYLLKHNIAYTYLPPVMLSVLPRIEYPALKGILYAGEPCDFETGKYWSEYTSLYNLYGPTEATIYATYKKVEHGDVHLIGRPIGNTSAYVLDSSHRPVPVGAMGELYLGGNGIARGYLNQPELTAERFIANPFQSAIQGMRGINSKLYKTGDLVRLLPDGNIEYIGRNDFQVKIRGYRIELGEIENKLQQHIAIQQAVVLAKENKAGMKFLVGYYVSDTTISEENLSAFLAKVVPDYMIPAVFVQLENIPLTINGKLDRKALPEPEFTGIREYTAPQNTLQEKLCHIYSEVVGLDSGTISIHDDFFRLGGNSIMAIKLISKIKNILDRHIQVSTVFTYKTIASLSTFLETGYKDDQNIVIEPIEVSSVEEQRLSFAQERIWFIEAYEGGSNAYNIPMLFNLDENVQLDVLQKSLETVIIRHEVLRSVIKTTEQGVGYQIVSELVPEFKMVEVNTKEELYNAISACAHKVFRLEEELPLEITLLKLNDLHYLSVVVHHIAFDGWSIDILLKEVQTVYDALIKNERHQLPELKIQYKDFALWQRNYLTGEILDQQITYWKDLLNDFEALNLPLDFKRPATISYEGAAIYFSLSDEVASGLRKISRDLGVSLYSVMLGGYYLMLSGYSGQEDIILGSPISNRHHAGLEDIIGFFVNTLALRGNIRPEQNLKDFIFQISESLAEAQSHQDLPFEKLVEELGVEQDTSRHPVFQVMFGVQSFGRESNAGSLFSLFDGETDYQAAKFDLTTMIDDGGDTIKGMFNYAVSLFSEDTILRMKDTYVLMLEQMAAISIEKYKSFKISEFNLLKETDQQKIAEDWNNTVSEYSSDKTIHRLFEEQAAKTPDRIAMVYDDTKLSYKELNERSNRFAHYLIRTYDIQSDEIIPVCLERSENMLIALLGVLKSGAAYVPIDPSYPSDRIKHILHDTQAKLAIGQESTKGKLEGLNTDIISLDEVYCKAQLELTDSNNPKTATGPENLAYVIYTSGTTGIPKGVMVEHKGVSNLIAQFAINLDLVFGESTPKNCLWYSNYVFDAHVAELYPVITQGHCIYLLDKEKQTDIVELQQYISENKIYTATIPPVLLTRDYILPLKKLIVAGDITNPQLMALYQSEGVDVINAYGPSEGTVCSTFHYYKDDNNPLNIGGPIGNMTSYVLDGQLRPVPVGGIGELYIGGAGIARGYLNRPELTAERFIANPFQTLEEKRKGENIRLYKTGDLVRWLSYGELEYMGRNDFQVKIRGYRIELGEIENTLLGYHGVRQAVVLAKENKSGLKYLAGYYVSDQEIDSNLLSDYISDSLPEYMIPGVFVHMKTLPLTINGKLDRKQLPEPEFTGNKNYTAPETGLQTRLCQIYADVLGIQVESIGIHDDFFRLGGDSIISIQLVGRIRQQLNTRVSVKDVFAARTAASLSILIEEKEQSEASEIVSEQGVLEGNVPLLPVQEWFFSEKESTNLIDFNHWNQAFLIHVPKLDKELLEESIQYLIERHDALRFRYEKNDEIYIQTYGNTSNISKIKYLNASGLDKDGLSTIFTEWQSGFDIEKGSLYQIGYIDGYEDGSARIYFAFHHLIIDAVSWRIITEDIKNIYQSLEKGEKQAIVSHTKGTSYRQWVNAVKAYKSDDTESRLQELSYWNTAADMVESGNNSLDGFLTQSQHHESLIVSKDITESLIRKTHHVYHTQINDVLLAALALSLSELTGEENHSVILEGHGREQIFDNVDITQTIGWFTTMYPLLLKNGNDLKDTIVLTKETLRSIPNNGIGYGSLMGYSDRELPKISFNYLGQLDQDSDHKSWHITAEDSGVSIGNNNRNSHYISINGAVIDGRLTFEVAGYLSEEKIRFLSERFKTNLENIAEILSSEKRTYLTPSDVEYIVDKEQLTGIQKSEEIDGIYLANSLQEGFVYHALNQGEKDDAYRVQLIWDYLSEIDEAKLKKSWEITQTNYPTLRMRFDWSGEIVQVINKKGNVDWRYEDISDLSEDAQGALVKDVTQNDRFEAYDLSKGDLFRVYLFKRSKNHFTCLFSNHHAILDGWSMPVILNSIHNNYLSLVKGEEISLVPDIAYINTQKYLQDHKESARSFWNSYMNLLEDQEDVSGLMKESQRQIDLGTYRHIQDHRSQKLMINGDRYQLLKDFTKTNGLTINAVLQYLWHQQLRTYSGLNTTIVGTTVSGRNLPIDGIESSAGLYINTLPLIVTHQEGKVVEHIREVQNRISDLNTHSDINLAELHHDGRRVFSSLFVYENYPVPKSSNDNELAFVFRHSVEKLDYPLGIVAYERGNEISLTLNYEGHLFENEMINQVVEGMEFILDQLLDNQNITSEHLSLLTTEKYKKIAENQNTTWNEIFPNHTIHGLFEDQVLKTPDQIAVTYQDIHLSYKELNEQASRLANHLLETYGIQPDDLIPLCLERSEQIIIAILAILKAGAAYVPIDPSYPIERIKHVLEDTNPKVVLHQESTQEIIVAVTSGQAETISLDNRSFKAILSEASANNPVTAATQENLAYVIYTSGTTGLPKGVMIEHKGAINLMQDLYPRYGLNRTDVILQFANYVFDASVEQILLALLNGNKLVLIENQKIVNEEDFVNTLSENKVSYIHLTPSVLQSIDITQVKSLRILNSGGEALPADLHHKLKNGSFKLINSYGPTETTVTSIVNTNIEVNTIGRPISNTSVYVLDNHHRPVPVGAIGELYIGGTGVARGYLNRPELTTERFLENPFQTEDQKEKGENGRIYKTGDLVRYLTSGDLEYIGRNDFQVKIRGYRIELGEIENRMQKFPEVRQVAVLAKENKSGLKYLAGYYVSDSSIDSGQLTSFLSETLAEYMIPSVFVHLTSLPLTINGKLDRKSLPEPTFTGSTNYIAPENDLQKALSEVYAGILGLDSASIGIHDDFFTLGGNSIMAIKLMSRIKKILDIRVEVAAIFSHKTIASLSQILTDEFHTGEDTIISPVKVNFPEDQRLSFAQERLWFLETYEGGSNAYNIPITLVLEEKIDISALYQAFEKVIKRHEVLRSMIKITEDGVGYQLVTDLLPEFKVTEAGTREDLEEKIDKSVNKTFRLDEEIPIAVNIFKFNTRHYLSVVIHHIAFDGWSTEVFLRELQMFYEAILNKDQAFELVDLQIQYKDFALWQRDYLTGDRLNKQIDYWKDQLHDFENLDLPTDFRRPSQISYEGENIYFSLNTEAGEQLRALSKELGISLYSVLLSGYYLMLSAYSGQDDIVIGSPIANRHHAGLEDMIGFFVNTLALREKLDPDQNLKDFLLQVSKSVTEAQSHQDLPFEKLVEELGIEQDTSRHPVFQVMFGLQNFGNETLKNDHGKLFYPYEGEIDYQVAKFDLTTMIDDGGDNIHGMFNYAKGIFSKETIHNMIRSYEFLLIQIAEQKDIKLSELSLIPQDQYKKVTEGWNNTHQEYSKDITIHQLFENQVKMTPNQTALVYQGVQLSYFELNERANRLANYLGEKYNLQPDDLAPLCLDRSENILIAILAVLKSGAAYVPMDPSYPTDRMKHILKDTNARFVIGNQSAIEQLKDIDVEVLSLEDINLKAELEIISSQNPDIQINSQNLAYVIYTSGTTGLPKGVMIEHSGVINLIGSMINAHRLQEYNEVGCYSNYVFDAFVYEAFPALCNGNTLWLYSNEIRTSVNELNQYIKENNIEVSFIPPVLLREVVEGGTSLKLIFAGGEAFPALNKTVHDIIFVNEYGPTEATVCSTLHHYKENDNPLNIGAPIVNTNVYVLDNQFRLAPAGAIGELYIGGAGIARGYLNRPELTEERFISNPFQTAFQKAKGENGRLYKTGDLVRWLSNGELEYVGRNDFQVKIRGHRIELGEIENTLLSYPDVRQVAVLVKENNAGLNYLAGYYVSDKEIEPALLSEHLSVSLPEYMLLGAFVHLTTLPLTINGKLDRRALPEPDFTGNKEYSAPETELQEKLCQIYAEVLGVNAESISIHDDFFRLGGNSIMAIKLISKIRQALDLQIEVAKIFNHKTIALLSHILEDQVNDSEQIIIAPVAIQSQEEQRLSFAQERLWFIENYEGGTSAYNIPMIFRLDEKTDITVLCKALDAIVIRHEVLRSVIRTTDEGKGWQYVVDDIPAIHQHEVRTMSELEEKVSEVANKIFRLEQELPIDINIFKLDDIFYLSVVIHHIAFDGWSSDVFLKELVTIYHAIKENKPHGVPVLKIQYKDFALWQRNYLSGERLDQQIGYWKNKLSAFQNLDLASDFKRPAQISYEGENIYFDLDADQTRKLKNLSKDLGVSLYSILLSGYYLMLSAYSGQDDIIVGSPIANRHHAGLEDMIGFFVNTLALREHINPDQRVKDFILQVAQSVTEVQSYQDLPFEKLVEELGVEKDTSRHPVFQVMFGLQSFGEEMLPSENETTLLHPFNGNVEYQVAKFDLTTMINDIGHTLQGMFNFAKTVFAKETVQNMLNSYLFLLEQIAETDQQDDRTLSGLTLIPQAQYHEVSRLWSSGVKYADHKTIHELFEAQVETTPDHTAVVYQDIRLSYRELNERSNRLANYLVKTYTIQPDDLIPLCFERSEEMLVGILAVLKSGGAYVPMDPSYPADRIKHILKDTGAKIILTDAVSKDSVVEACEESISMIVLNSPELATILEKQSAENPVTQVNSSHLAYVIYTSGTTGMPKGVMQEHRNVARLFSATDHWYHFNEGDVWSLFHSYVFDFSVWEIWGALFYGGKLLIPSYEQTKDTNLFFSLCLQEGLTVLNQTPTAFYQFIDTALQREEQLTTLRYVIFGGEALNLASLKPWYVRYQFSPDLINMYGITETTVHVTYKKLSVKDLDKASLIGENIPDQGMYILDKHLRAVPVGAVGELYVGGAGIARGYLNRAELTAERFISNPFQTLEEKKENKNGILYKTGDLVRYLADGELEYIGRNDFQVKIRGYRIELGEIENRLQEYSEVKQGVVLAKENKVGMKYLVGYYVSENLIDTNQLAIFLSETLPEYMVPAVFVHLTQLPLTINGKLDRRALPEPEFTGSKEYTAPENELQEKLCQIYGEVLGLDASGIGIHEDFFRLGGDSIISIQLVSRIRQRLDIRVSVKDIFTSKSVSKLSELIENKAKEEQTQILTEQGQLTGSLSFLPVQEWFFNLVEEGFVGNLNHWNQSFIIKVPELNPELLRHSVQLLIEKHDAFRIYYPKENQVYTQQYGTETIPEINDLNISGMASEAISAVLTEWQSHFDIENGPLFQIGYISGYEDGSSGIFFALHHLIIDAVSWRIITEDLKNIYQTLENGGKIEAYTKGSSYRQWVEAVKGYLNENQEVKANEIAYWNKTADTVTQNNNILTELSSADYHFANLTLEEKYTEKLIREVHHVYHTQINDLLLSALASALSDLTGISGHTVLLEGHGREEVFNNLDITETVGWFTSMYPVLLEKGKDIKDTVILTKESLRNIPNNGIGYGSLVGYTERALPKISFNYLGQLDQEESTGEKTWYISGENTGNSMGDQNLDSHIISINGAIADGQLRFGISGYLSQDQINLLTEKFKEYIKSTVDELAAEQRSWLTPSDTEHIVGKDQLMHIQKSGVVEGVYLANSLQEGFIYHALNQGDTDDAYRVQVIWDYLSEMDLDQLKKAWIYTQDQLPTLRLRFDWSKEIVQIIDQKGILDWRYHDISEMSEVDKEDFITEMTQKDRFEVYDLSKGSLFRIYLFKRSEKHYTCIFSNHHAILDGWSMPVFLTLIHESYLKLIKNQELSPAPDTAYAEAQKYLQKNKDSNKSFWKNYLGLLEDREDLSGLLKESQKHIDLSEYKQIVDHRSTKMSITGEQYQVLKKFTAKYGFTINAVLQYLWHKQLGIYSGGVTTVVGTTVSGRSIPVDGIESSVGLYINTLPLIVTHTDGKVVDMISEIQHRISELNTHSSVNLASLQHDGHRIFSSLFVYENYPVPEADEESELSFAFKGSVERLDYPLGIVAYESGDEVILNINYEGHLFDDKTIRQLIAGMNTVLEQILENTEISSDQLTYLTNEEYHEVSRLWSSGVKYADHKTIHELFEAQVETTPDHTAVVYQDIRLSYLELNERSNRLANYLVKTYTIQPDDLIPLCFERSEEMLVGILAVLKSGGA</sequence>
<evidence type="ECO:0000256" key="3">
    <source>
        <dbReference type="ARBA" id="ARBA00022450"/>
    </source>
</evidence>
<dbReference type="InterPro" id="IPR001242">
    <property type="entry name" value="Condensation_dom"/>
</dbReference>
<feature type="domain" description="Carrier" evidence="6">
    <location>
        <begin position="2019"/>
        <end position="2096"/>
    </location>
</feature>
<feature type="domain" description="Carrier" evidence="6">
    <location>
        <begin position="5640"/>
        <end position="5717"/>
    </location>
</feature>
<evidence type="ECO:0000256" key="5">
    <source>
        <dbReference type="ARBA" id="ARBA00022737"/>
    </source>
</evidence>
<dbReference type="CDD" id="cd17643">
    <property type="entry name" value="A_NRPS_Cytc1-like"/>
    <property type="match status" value="1"/>
</dbReference>
<comment type="caution">
    <text evidence="7">The sequence shown here is derived from an EMBL/GenBank/DDBJ whole genome shotgun (WGS) entry which is preliminary data.</text>
</comment>
<dbReference type="NCBIfam" id="NF003417">
    <property type="entry name" value="PRK04813.1"/>
    <property type="match status" value="7"/>
</dbReference>
<dbReference type="InterPro" id="IPR023213">
    <property type="entry name" value="CAT-like_dom_sf"/>
</dbReference>
<dbReference type="FunFam" id="3.40.50.12780:FF:000012">
    <property type="entry name" value="Non-ribosomal peptide synthetase"/>
    <property type="match status" value="4"/>
</dbReference>
<dbReference type="PROSITE" id="PS00455">
    <property type="entry name" value="AMP_BINDING"/>
    <property type="match status" value="6"/>
</dbReference>
<dbReference type="InterPro" id="IPR036736">
    <property type="entry name" value="ACP-like_sf"/>
</dbReference>
<dbReference type="EMBL" id="PPEH01000001">
    <property type="protein sequence ID" value="PNW15244.1"/>
    <property type="molecule type" value="Genomic_DNA"/>
</dbReference>
<dbReference type="SUPFAM" id="SSF52777">
    <property type="entry name" value="CoA-dependent acyltransferases"/>
    <property type="match status" value="18"/>
</dbReference>
<evidence type="ECO:0000256" key="2">
    <source>
        <dbReference type="ARBA" id="ARBA00006432"/>
    </source>
</evidence>
<feature type="domain" description="Carrier" evidence="6">
    <location>
        <begin position="6713"/>
        <end position="6790"/>
    </location>
</feature>